<keyword evidence="6" id="KW-1185">Reference proteome</keyword>
<comment type="cofactor">
    <cofactor evidence="3">
        <name>Zn(2+)</name>
        <dbReference type="ChEBI" id="CHEBI:29105"/>
    </cofactor>
    <text evidence="3">Binds 1 zinc ion.</text>
</comment>
<protein>
    <recommendedName>
        <fullName evidence="3">DNA gyrase inhibitor YacG</fullName>
    </recommendedName>
</protein>
<keyword evidence="1 3" id="KW-0479">Metal-binding</keyword>
<dbReference type="GO" id="GO:0006355">
    <property type="term" value="P:regulation of DNA-templated transcription"/>
    <property type="evidence" value="ECO:0007669"/>
    <property type="project" value="InterPro"/>
</dbReference>
<dbReference type="GO" id="GO:0008270">
    <property type="term" value="F:zinc ion binding"/>
    <property type="evidence" value="ECO:0007669"/>
    <property type="project" value="UniProtKB-UniRule"/>
</dbReference>
<dbReference type="PANTHER" id="PTHR36150:SF1">
    <property type="entry name" value="DNA GYRASE INHIBITOR YACG"/>
    <property type="match status" value="1"/>
</dbReference>
<feature type="region of interest" description="Disordered" evidence="4">
    <location>
        <begin position="1"/>
        <end position="21"/>
    </location>
</feature>
<evidence type="ECO:0000256" key="4">
    <source>
        <dbReference type="SAM" id="MobiDB-lite"/>
    </source>
</evidence>
<gene>
    <name evidence="3" type="primary">yacG</name>
    <name evidence="5" type="ORF">GGR25_004710</name>
</gene>
<accession>A0A840AX53</accession>
<feature type="binding site" evidence="3">
    <location>
        <position position="26"/>
    </location>
    <ligand>
        <name>Zn(2+)</name>
        <dbReference type="ChEBI" id="CHEBI:29105"/>
    </ligand>
</feature>
<evidence type="ECO:0000313" key="5">
    <source>
        <dbReference type="EMBL" id="MBB3933637.1"/>
    </source>
</evidence>
<dbReference type="PANTHER" id="PTHR36150">
    <property type="entry name" value="DNA GYRASE INHIBITOR YACG"/>
    <property type="match status" value="1"/>
</dbReference>
<reference evidence="5 6" key="1">
    <citation type="submission" date="2020-08" db="EMBL/GenBank/DDBJ databases">
        <title>Genomic Encyclopedia of Type Strains, Phase IV (KMG-IV): sequencing the most valuable type-strain genomes for metagenomic binning, comparative biology and taxonomic classification.</title>
        <authorList>
            <person name="Goeker M."/>
        </authorList>
    </citation>
    <scope>NUCLEOTIDE SEQUENCE [LARGE SCALE GENOMIC DNA]</scope>
    <source>
        <strain evidence="5 6">DSM 25966</strain>
    </source>
</reference>
<proteinExistence type="inferred from homology"/>
<dbReference type="HAMAP" id="MF_00649">
    <property type="entry name" value="DNA_gyrase_inhibitor_YacG"/>
    <property type="match status" value="1"/>
</dbReference>
<sequence length="71" mass="7735">MSKGKQGTKPSAEVVPLRPPRPCPICGQESTRAAYPFCSKRCKDVDLHRWLTGAYAIAAVEGEGEDDEEEA</sequence>
<name>A0A840AX53_9HYPH</name>
<dbReference type="EMBL" id="JACIDS010000006">
    <property type="protein sequence ID" value="MBB3933637.1"/>
    <property type="molecule type" value="Genomic_DNA"/>
</dbReference>
<organism evidence="5 6">
    <name type="scientific">Kaistia hirudinis</name>
    <dbReference type="NCBI Taxonomy" id="1293440"/>
    <lineage>
        <taxon>Bacteria</taxon>
        <taxon>Pseudomonadati</taxon>
        <taxon>Pseudomonadota</taxon>
        <taxon>Alphaproteobacteria</taxon>
        <taxon>Hyphomicrobiales</taxon>
        <taxon>Kaistiaceae</taxon>
        <taxon>Kaistia</taxon>
    </lineage>
</organism>
<dbReference type="NCBIfam" id="NF002362">
    <property type="entry name" value="PRK01343.1"/>
    <property type="match status" value="1"/>
</dbReference>
<dbReference type="InterPro" id="IPR005584">
    <property type="entry name" value="DNA_gyrase_inhibitor_YacG"/>
</dbReference>
<evidence type="ECO:0000256" key="1">
    <source>
        <dbReference type="ARBA" id="ARBA00022723"/>
    </source>
</evidence>
<evidence type="ECO:0000256" key="2">
    <source>
        <dbReference type="ARBA" id="ARBA00022833"/>
    </source>
</evidence>
<dbReference type="AlphaFoldDB" id="A0A840AX53"/>
<feature type="binding site" evidence="3">
    <location>
        <position position="42"/>
    </location>
    <ligand>
        <name>Zn(2+)</name>
        <dbReference type="ChEBI" id="CHEBI:29105"/>
    </ligand>
</feature>
<comment type="function">
    <text evidence="3">Inhibits all the catalytic activities of DNA gyrase by preventing its interaction with DNA. Acts by binding directly to the C-terminal domain of GyrB, which probably disrupts DNA binding by the gyrase.</text>
</comment>
<dbReference type="Gene3D" id="3.30.50.10">
    <property type="entry name" value="Erythroid Transcription Factor GATA-1, subunit A"/>
    <property type="match status" value="1"/>
</dbReference>
<feature type="binding site" evidence="3">
    <location>
        <position position="38"/>
    </location>
    <ligand>
        <name>Zn(2+)</name>
        <dbReference type="ChEBI" id="CHEBI:29105"/>
    </ligand>
</feature>
<comment type="subunit">
    <text evidence="3">Interacts with GyrB.</text>
</comment>
<comment type="caution">
    <text evidence="5">The sequence shown here is derived from an EMBL/GenBank/DDBJ whole genome shotgun (WGS) entry which is preliminary data.</text>
</comment>
<feature type="binding site" evidence="3">
    <location>
        <position position="23"/>
    </location>
    <ligand>
        <name>Zn(2+)</name>
        <dbReference type="ChEBI" id="CHEBI:29105"/>
    </ligand>
</feature>
<dbReference type="InterPro" id="IPR013088">
    <property type="entry name" value="Znf_NHR/GATA"/>
</dbReference>
<evidence type="ECO:0000313" key="6">
    <source>
        <dbReference type="Proteomes" id="UP000553963"/>
    </source>
</evidence>
<dbReference type="Proteomes" id="UP000553963">
    <property type="component" value="Unassembled WGS sequence"/>
</dbReference>
<keyword evidence="2 3" id="KW-0862">Zinc</keyword>
<comment type="similarity">
    <text evidence="3">Belongs to the DNA gyrase inhibitor YacG family.</text>
</comment>
<dbReference type="Pfam" id="PF03884">
    <property type="entry name" value="YacG"/>
    <property type="match status" value="1"/>
</dbReference>
<dbReference type="RefSeq" id="WP_183401274.1">
    <property type="nucleotide sequence ID" value="NZ_JACIDS010000006.1"/>
</dbReference>
<dbReference type="GO" id="GO:0008657">
    <property type="term" value="F:DNA topoisomerase type II (double strand cut, ATP-hydrolyzing) inhibitor activity"/>
    <property type="evidence" value="ECO:0007669"/>
    <property type="project" value="UniProtKB-UniRule"/>
</dbReference>
<evidence type="ECO:0000256" key="3">
    <source>
        <dbReference type="HAMAP-Rule" id="MF_00649"/>
    </source>
</evidence>
<dbReference type="SUPFAM" id="SSF57716">
    <property type="entry name" value="Glucocorticoid receptor-like (DNA-binding domain)"/>
    <property type="match status" value="1"/>
</dbReference>